<sequence>MDTFSKPLADGRTAHVTPLITLFGAVSYEAVDDDGQRIASGWLYDASERGVAIGDRPSGCTHLIPAFPAALWFTPEEVSRLSALGDAAKAAFDRSPEGQQLEAWRRGQAEREMAEAARTTVLHSPEGKVLVAERARLAAAAEAVLDGDADQRTSGRAPTTTRAETQGPTTAINSPGTRPRTRRPSTRSPRSIPSTRRSSRR</sequence>
<feature type="region of interest" description="Disordered" evidence="1">
    <location>
        <begin position="145"/>
        <end position="201"/>
    </location>
</feature>
<evidence type="ECO:0000313" key="3">
    <source>
        <dbReference type="Proteomes" id="UP000053669"/>
    </source>
</evidence>
<reference evidence="2 3" key="1">
    <citation type="submission" date="2015-10" db="EMBL/GenBank/DDBJ databases">
        <title>Draft genome sequence of Streptomyces canus DSM 40017, type strain for the species Streptomyces canus.</title>
        <authorList>
            <person name="Ruckert C."/>
            <person name="Winkler A."/>
            <person name="Kalinowski J."/>
            <person name="Kampfer P."/>
            <person name="Glaeser S."/>
        </authorList>
    </citation>
    <scope>NUCLEOTIDE SEQUENCE [LARGE SCALE GENOMIC DNA]</scope>
    <source>
        <strain evidence="2 3">DSM 40017</strain>
    </source>
</reference>
<name>A0A101RNY9_9ACTN</name>
<dbReference type="EMBL" id="LMWU01000055">
    <property type="protein sequence ID" value="KUN58868.1"/>
    <property type="molecule type" value="Genomic_DNA"/>
</dbReference>
<dbReference type="RefSeq" id="WP_059210630.1">
    <property type="nucleotide sequence ID" value="NZ_KQ948674.1"/>
</dbReference>
<accession>A0A101RNY9</accession>
<feature type="compositionally biased region" description="Polar residues" evidence="1">
    <location>
        <begin position="152"/>
        <end position="176"/>
    </location>
</feature>
<comment type="caution">
    <text evidence="2">The sequence shown here is derived from an EMBL/GenBank/DDBJ whole genome shotgun (WGS) entry which is preliminary data.</text>
</comment>
<dbReference type="Proteomes" id="UP000053669">
    <property type="component" value="Unassembled WGS sequence"/>
</dbReference>
<protein>
    <submittedName>
        <fullName evidence="2">Uncharacterized protein</fullName>
    </submittedName>
</protein>
<feature type="compositionally biased region" description="Low complexity" evidence="1">
    <location>
        <begin position="186"/>
        <end position="201"/>
    </location>
</feature>
<organism evidence="2 3">
    <name type="scientific">Streptomyces canus</name>
    <dbReference type="NCBI Taxonomy" id="58343"/>
    <lineage>
        <taxon>Bacteria</taxon>
        <taxon>Bacillati</taxon>
        <taxon>Actinomycetota</taxon>
        <taxon>Actinomycetes</taxon>
        <taxon>Kitasatosporales</taxon>
        <taxon>Streptomycetaceae</taxon>
        <taxon>Streptomyces</taxon>
        <taxon>Streptomyces aurantiacus group</taxon>
    </lineage>
</organism>
<evidence type="ECO:0000256" key="1">
    <source>
        <dbReference type="SAM" id="MobiDB-lite"/>
    </source>
</evidence>
<proteinExistence type="predicted"/>
<evidence type="ECO:0000313" key="2">
    <source>
        <dbReference type="EMBL" id="KUN58868.1"/>
    </source>
</evidence>
<dbReference type="AlphaFoldDB" id="A0A101RNY9"/>
<gene>
    <name evidence="2" type="ORF">AQJ46_42095</name>
</gene>